<sequence>MISKTFSSTLNFTQWINSRSPEILDLIHSISRALYIEIEYFCKEIRINPRAVNLENIPESDYFSYQDNYNSCYDEKLARPVDIQEISEFVQTLYKEFKFSKECFVLTMVYIKKFLFYSKIPLMSDNWKNILLISTLVAQRVSDNAIISASDYNNIKGFSLEDIRLMEIDFLNFIGYDYKLEAIEYLYQSNYLQDISKSIKGNTWYLDNEKLENIMKRSKQLSEEESDSDCGIYHSEAMHSIDIDLIDY</sequence>
<reference evidence="1" key="1">
    <citation type="submission" date="2021-09" db="EMBL/GenBank/DDBJ databases">
        <authorList>
            <consortium name="AG Swart"/>
            <person name="Singh M."/>
            <person name="Singh A."/>
            <person name="Seah K."/>
            <person name="Emmerich C."/>
        </authorList>
    </citation>
    <scope>NUCLEOTIDE SEQUENCE</scope>
    <source>
        <strain evidence="1">ATCC30299</strain>
    </source>
</reference>
<dbReference type="EMBL" id="CAJZBQ010000036">
    <property type="protein sequence ID" value="CAG9324221.1"/>
    <property type="molecule type" value="Genomic_DNA"/>
</dbReference>
<dbReference type="SUPFAM" id="SSF47954">
    <property type="entry name" value="Cyclin-like"/>
    <property type="match status" value="1"/>
</dbReference>
<accession>A0AAU9JDZ4</accession>
<dbReference type="Proteomes" id="UP001162131">
    <property type="component" value="Unassembled WGS sequence"/>
</dbReference>
<evidence type="ECO:0008006" key="3">
    <source>
        <dbReference type="Google" id="ProtNLM"/>
    </source>
</evidence>
<protein>
    <recommendedName>
        <fullName evidence="3">Cyclin</fullName>
    </recommendedName>
</protein>
<dbReference type="GO" id="GO:0019901">
    <property type="term" value="F:protein kinase binding"/>
    <property type="evidence" value="ECO:0007669"/>
    <property type="project" value="InterPro"/>
</dbReference>
<keyword evidence="2" id="KW-1185">Reference proteome</keyword>
<dbReference type="PANTHER" id="PTHR14248">
    <property type="entry name" value="CYCLIN Y, ISOFORM A"/>
    <property type="match status" value="1"/>
</dbReference>
<dbReference type="AlphaFoldDB" id="A0AAU9JDZ4"/>
<dbReference type="Pfam" id="PF08613">
    <property type="entry name" value="Cyclin"/>
    <property type="match status" value="1"/>
</dbReference>
<comment type="caution">
    <text evidence="1">The sequence shown here is derived from an EMBL/GenBank/DDBJ whole genome shotgun (WGS) entry which is preliminary data.</text>
</comment>
<proteinExistence type="predicted"/>
<organism evidence="1 2">
    <name type="scientific">Blepharisma stoltei</name>
    <dbReference type="NCBI Taxonomy" id="1481888"/>
    <lineage>
        <taxon>Eukaryota</taxon>
        <taxon>Sar</taxon>
        <taxon>Alveolata</taxon>
        <taxon>Ciliophora</taxon>
        <taxon>Postciliodesmatophora</taxon>
        <taxon>Heterotrichea</taxon>
        <taxon>Heterotrichida</taxon>
        <taxon>Blepharismidae</taxon>
        <taxon>Blepharisma</taxon>
    </lineage>
</organism>
<evidence type="ECO:0000313" key="1">
    <source>
        <dbReference type="EMBL" id="CAG9324221.1"/>
    </source>
</evidence>
<dbReference type="InterPro" id="IPR036915">
    <property type="entry name" value="Cyclin-like_sf"/>
</dbReference>
<gene>
    <name evidence="1" type="ORF">BSTOLATCC_MIC36018</name>
</gene>
<dbReference type="Gene3D" id="1.10.472.10">
    <property type="entry name" value="Cyclin-like"/>
    <property type="match status" value="1"/>
</dbReference>
<dbReference type="InterPro" id="IPR013922">
    <property type="entry name" value="Cyclin_PHO80-like"/>
</dbReference>
<name>A0AAU9JDZ4_9CILI</name>
<evidence type="ECO:0000313" key="2">
    <source>
        <dbReference type="Proteomes" id="UP001162131"/>
    </source>
</evidence>